<dbReference type="Proteomes" id="UP001268256">
    <property type="component" value="Unassembled WGS sequence"/>
</dbReference>
<name>A0AAE4FTM3_9CYAN</name>
<dbReference type="SUPFAM" id="SSF47384">
    <property type="entry name" value="Homodimeric domain of signal transducing histidine kinase"/>
    <property type="match status" value="1"/>
</dbReference>
<evidence type="ECO:0000256" key="4">
    <source>
        <dbReference type="ARBA" id="ARBA00022679"/>
    </source>
</evidence>
<evidence type="ECO:0000256" key="5">
    <source>
        <dbReference type="ARBA" id="ARBA00022741"/>
    </source>
</evidence>
<dbReference type="AlphaFoldDB" id="A0AAE4FTM3"/>
<dbReference type="InterPro" id="IPR005467">
    <property type="entry name" value="His_kinase_dom"/>
</dbReference>
<dbReference type="GO" id="GO:0005524">
    <property type="term" value="F:ATP binding"/>
    <property type="evidence" value="ECO:0007669"/>
    <property type="project" value="UniProtKB-KW"/>
</dbReference>
<dbReference type="InterPro" id="IPR036097">
    <property type="entry name" value="HisK_dim/P_sf"/>
</dbReference>
<comment type="catalytic activity">
    <reaction evidence="1">
        <text>ATP + protein L-histidine = ADP + protein N-phospho-L-histidine.</text>
        <dbReference type="EC" id="2.7.13.3"/>
    </reaction>
</comment>
<dbReference type="SUPFAM" id="SSF55874">
    <property type="entry name" value="ATPase domain of HSP90 chaperone/DNA topoisomerase II/histidine kinase"/>
    <property type="match status" value="1"/>
</dbReference>
<keyword evidence="4" id="KW-0808">Transferase</keyword>
<protein>
    <recommendedName>
        <fullName evidence="2">histidine kinase</fullName>
        <ecNumber evidence="2">2.7.13.3</ecNumber>
    </recommendedName>
</protein>
<comment type="caution">
    <text evidence="10">The sequence shown here is derived from an EMBL/GenBank/DDBJ whole genome shotgun (WGS) entry which is preliminary data.</text>
</comment>
<dbReference type="PANTHER" id="PTHR43065">
    <property type="entry name" value="SENSOR HISTIDINE KINASE"/>
    <property type="match status" value="1"/>
</dbReference>
<evidence type="ECO:0000256" key="7">
    <source>
        <dbReference type="ARBA" id="ARBA00022840"/>
    </source>
</evidence>
<dbReference type="RefSeq" id="WP_322878018.1">
    <property type="nucleotide sequence ID" value="NZ_JAVMIP010000006.1"/>
</dbReference>
<dbReference type="InterPro" id="IPR003594">
    <property type="entry name" value="HATPase_dom"/>
</dbReference>
<keyword evidence="8" id="KW-0902">Two-component regulatory system</keyword>
<sequence length="424" mass="47973">MADQHWQKSHKILSILASLSCRTKDLRNYLEAVAYGVSELLMMDWTVVTLCKENEEQLIASNLPLDPEDRVCDLHGTVTHTVVLTRQPLCVNDVREQPEFGELPEGYLSYLGVPLCTLEGEVMGTICSFNMQPRPFHPTEVETVKLFAERAATAIDNYLLYQAQQDFNQRLTEEVEKRTADLQQAQHQLVEQARLAAIGEFATMIVHELRNPLTTIKMGLNYFFKLALPAAAQERLTLALEEAHRLEMLLSEILLYAKPQTLNKSRFDLNFLGLEIQHILEDLPEAQGRAIMWQTGPQPVWIKGDRDKLKQVFFNVIQNACEAAPAHTPITCTIQVNNPAHRFNQQNLQQVTVTIQNWGEPIPATEIPKLTQPFYSRKPGGTGLGLAIVERILAAHQGRLEIYSNQDEGTRVLIQLKVEMDESG</sequence>
<dbReference type="PANTHER" id="PTHR43065:SF10">
    <property type="entry name" value="PEROXIDE STRESS-ACTIVATED HISTIDINE KINASE MAK3"/>
    <property type="match status" value="1"/>
</dbReference>
<feature type="domain" description="Histidine kinase" evidence="9">
    <location>
        <begin position="204"/>
        <end position="420"/>
    </location>
</feature>
<gene>
    <name evidence="10" type="ORF">RIF25_07980</name>
</gene>
<dbReference type="Gene3D" id="1.10.287.130">
    <property type="match status" value="1"/>
</dbReference>
<reference evidence="11" key="1">
    <citation type="submission" date="2023-07" db="EMBL/GenBank/DDBJ databases">
        <authorList>
            <person name="Luz R."/>
            <person name="Cordeiro R."/>
            <person name="Fonseca A."/>
            <person name="Goncalves V."/>
        </authorList>
    </citation>
    <scope>NUCLEOTIDE SEQUENCE [LARGE SCALE GENOMIC DNA]</scope>
    <source>
        <strain evidence="11">BACA0444</strain>
    </source>
</reference>
<dbReference type="PRINTS" id="PR00344">
    <property type="entry name" value="BCTRLSENSOR"/>
</dbReference>
<dbReference type="EMBL" id="JAVMIP010000006">
    <property type="protein sequence ID" value="MDS3860751.1"/>
    <property type="molecule type" value="Genomic_DNA"/>
</dbReference>
<keyword evidence="11" id="KW-1185">Reference proteome</keyword>
<dbReference type="InterPro" id="IPR003018">
    <property type="entry name" value="GAF"/>
</dbReference>
<evidence type="ECO:0000313" key="11">
    <source>
        <dbReference type="Proteomes" id="UP001268256"/>
    </source>
</evidence>
<keyword evidence="5" id="KW-0547">Nucleotide-binding</keyword>
<dbReference type="Pfam" id="PF02518">
    <property type="entry name" value="HATPase_c"/>
    <property type="match status" value="1"/>
</dbReference>
<dbReference type="Pfam" id="PF00512">
    <property type="entry name" value="HisKA"/>
    <property type="match status" value="1"/>
</dbReference>
<organism evidence="10 11">
    <name type="scientific">Pseudocalidococcus azoricus BACA0444</name>
    <dbReference type="NCBI Taxonomy" id="2918990"/>
    <lineage>
        <taxon>Bacteria</taxon>
        <taxon>Bacillati</taxon>
        <taxon>Cyanobacteriota</taxon>
        <taxon>Cyanophyceae</taxon>
        <taxon>Acaryochloridales</taxon>
        <taxon>Thermosynechococcaceae</taxon>
        <taxon>Pseudocalidococcus</taxon>
        <taxon>Pseudocalidococcus azoricus</taxon>
    </lineage>
</organism>
<dbReference type="Pfam" id="PF01590">
    <property type="entry name" value="GAF"/>
    <property type="match status" value="1"/>
</dbReference>
<evidence type="ECO:0000256" key="6">
    <source>
        <dbReference type="ARBA" id="ARBA00022777"/>
    </source>
</evidence>
<evidence type="ECO:0000256" key="8">
    <source>
        <dbReference type="ARBA" id="ARBA00023012"/>
    </source>
</evidence>
<accession>A0AAE4FTM3</accession>
<dbReference type="SMART" id="SM00065">
    <property type="entry name" value="GAF"/>
    <property type="match status" value="1"/>
</dbReference>
<proteinExistence type="predicted"/>
<dbReference type="InterPro" id="IPR029016">
    <property type="entry name" value="GAF-like_dom_sf"/>
</dbReference>
<keyword evidence="6" id="KW-0418">Kinase</keyword>
<dbReference type="Gene3D" id="3.30.450.40">
    <property type="match status" value="1"/>
</dbReference>
<dbReference type="InterPro" id="IPR003661">
    <property type="entry name" value="HisK_dim/P_dom"/>
</dbReference>
<evidence type="ECO:0000256" key="2">
    <source>
        <dbReference type="ARBA" id="ARBA00012438"/>
    </source>
</evidence>
<dbReference type="InterPro" id="IPR004358">
    <property type="entry name" value="Sig_transdc_His_kin-like_C"/>
</dbReference>
<dbReference type="GO" id="GO:0000155">
    <property type="term" value="F:phosphorelay sensor kinase activity"/>
    <property type="evidence" value="ECO:0007669"/>
    <property type="project" value="InterPro"/>
</dbReference>
<dbReference type="PROSITE" id="PS50109">
    <property type="entry name" value="HIS_KIN"/>
    <property type="match status" value="1"/>
</dbReference>
<dbReference type="CDD" id="cd00082">
    <property type="entry name" value="HisKA"/>
    <property type="match status" value="1"/>
</dbReference>
<evidence type="ECO:0000256" key="3">
    <source>
        <dbReference type="ARBA" id="ARBA00022553"/>
    </source>
</evidence>
<keyword evidence="7 10" id="KW-0067">ATP-binding</keyword>
<dbReference type="SUPFAM" id="SSF55781">
    <property type="entry name" value="GAF domain-like"/>
    <property type="match status" value="1"/>
</dbReference>
<dbReference type="EC" id="2.7.13.3" evidence="2"/>
<keyword evidence="3" id="KW-0597">Phosphoprotein</keyword>
<evidence type="ECO:0000259" key="9">
    <source>
        <dbReference type="PROSITE" id="PS50109"/>
    </source>
</evidence>
<evidence type="ECO:0000313" key="10">
    <source>
        <dbReference type="EMBL" id="MDS3860751.1"/>
    </source>
</evidence>
<dbReference type="Gene3D" id="3.30.565.10">
    <property type="entry name" value="Histidine kinase-like ATPase, C-terminal domain"/>
    <property type="match status" value="1"/>
</dbReference>
<dbReference type="SMART" id="SM00387">
    <property type="entry name" value="HATPase_c"/>
    <property type="match status" value="1"/>
</dbReference>
<dbReference type="InterPro" id="IPR036890">
    <property type="entry name" value="HATPase_C_sf"/>
</dbReference>
<evidence type="ECO:0000256" key="1">
    <source>
        <dbReference type="ARBA" id="ARBA00000085"/>
    </source>
</evidence>
<dbReference type="SMART" id="SM00388">
    <property type="entry name" value="HisKA"/>
    <property type="match status" value="1"/>
</dbReference>